<dbReference type="OrthoDB" id="1431934at2759"/>
<keyword evidence="7" id="KW-0862">Zinc</keyword>
<evidence type="ECO:0000313" key="11">
    <source>
        <dbReference type="Proteomes" id="UP000664203"/>
    </source>
</evidence>
<proteinExistence type="predicted"/>
<keyword evidence="4" id="KW-0677">Repeat</keyword>
<evidence type="ECO:0000256" key="6">
    <source>
        <dbReference type="ARBA" id="ARBA00022786"/>
    </source>
</evidence>
<dbReference type="GO" id="GO:0008270">
    <property type="term" value="F:zinc ion binding"/>
    <property type="evidence" value="ECO:0007669"/>
    <property type="project" value="UniProtKB-KW"/>
</dbReference>
<evidence type="ECO:0000256" key="4">
    <source>
        <dbReference type="ARBA" id="ARBA00022737"/>
    </source>
</evidence>
<dbReference type="PANTHER" id="PTHR22770">
    <property type="entry name" value="UBIQUITIN CONJUGATING ENZYME 7 INTERACTING PROTEIN-RELATED"/>
    <property type="match status" value="1"/>
</dbReference>
<gene>
    <name evidence="10" type="ORF">ALECFALPRED_010763</name>
</gene>
<evidence type="ECO:0000256" key="8">
    <source>
        <dbReference type="SAM" id="MobiDB-lite"/>
    </source>
</evidence>
<feature type="compositionally biased region" description="Basic and acidic residues" evidence="8">
    <location>
        <begin position="1"/>
        <end position="10"/>
    </location>
</feature>
<dbReference type="Gene3D" id="1.20.120.1750">
    <property type="match status" value="1"/>
</dbReference>
<dbReference type="CDD" id="cd20335">
    <property type="entry name" value="BRcat_RBR"/>
    <property type="match status" value="1"/>
</dbReference>
<dbReference type="Pfam" id="PF22191">
    <property type="entry name" value="IBR_1"/>
    <property type="match status" value="1"/>
</dbReference>
<keyword evidence="3" id="KW-0479">Metal-binding</keyword>
<evidence type="ECO:0000256" key="5">
    <source>
        <dbReference type="ARBA" id="ARBA00022771"/>
    </source>
</evidence>
<comment type="pathway">
    <text evidence="1">Protein modification; protein ubiquitination.</text>
</comment>
<dbReference type="PANTHER" id="PTHR22770:SF13">
    <property type="entry name" value="RING-TYPE DOMAIN-CONTAINING PROTEIN"/>
    <property type="match status" value="1"/>
</dbReference>
<dbReference type="Proteomes" id="UP000664203">
    <property type="component" value="Unassembled WGS sequence"/>
</dbReference>
<dbReference type="SUPFAM" id="SSF57850">
    <property type="entry name" value="RING/U-box"/>
    <property type="match status" value="3"/>
</dbReference>
<dbReference type="InterPro" id="IPR002867">
    <property type="entry name" value="IBR_dom"/>
</dbReference>
<evidence type="ECO:0000256" key="3">
    <source>
        <dbReference type="ARBA" id="ARBA00022723"/>
    </source>
</evidence>
<dbReference type="SMART" id="SM00647">
    <property type="entry name" value="IBR"/>
    <property type="match status" value="2"/>
</dbReference>
<dbReference type="GO" id="GO:0043161">
    <property type="term" value="P:proteasome-mediated ubiquitin-dependent protein catabolic process"/>
    <property type="evidence" value="ECO:0007669"/>
    <property type="project" value="TreeGrafter"/>
</dbReference>
<feature type="compositionally biased region" description="Polar residues" evidence="8">
    <location>
        <begin position="21"/>
        <end position="35"/>
    </location>
</feature>
<dbReference type="GO" id="GO:0043130">
    <property type="term" value="F:ubiquitin binding"/>
    <property type="evidence" value="ECO:0007669"/>
    <property type="project" value="TreeGrafter"/>
</dbReference>
<organism evidence="10 11">
    <name type="scientific">Alectoria fallacina</name>
    <dbReference type="NCBI Taxonomy" id="1903189"/>
    <lineage>
        <taxon>Eukaryota</taxon>
        <taxon>Fungi</taxon>
        <taxon>Dikarya</taxon>
        <taxon>Ascomycota</taxon>
        <taxon>Pezizomycotina</taxon>
        <taxon>Lecanoromycetes</taxon>
        <taxon>OSLEUM clade</taxon>
        <taxon>Lecanoromycetidae</taxon>
        <taxon>Lecanorales</taxon>
        <taxon>Lecanorineae</taxon>
        <taxon>Parmeliaceae</taxon>
        <taxon>Alectoria</taxon>
    </lineage>
</organism>
<dbReference type="EMBL" id="CAJPDR010000915">
    <property type="protein sequence ID" value="CAF9943177.1"/>
    <property type="molecule type" value="Genomic_DNA"/>
</dbReference>
<evidence type="ECO:0000259" key="9">
    <source>
        <dbReference type="PROSITE" id="PS51873"/>
    </source>
</evidence>
<keyword evidence="6" id="KW-0833">Ubl conjugation pathway</keyword>
<dbReference type="GO" id="GO:0097039">
    <property type="term" value="P:protein linear polyubiquitination"/>
    <property type="evidence" value="ECO:0007669"/>
    <property type="project" value="TreeGrafter"/>
</dbReference>
<keyword evidence="11" id="KW-1185">Reference proteome</keyword>
<comment type="caution">
    <text evidence="10">The sequence shown here is derived from an EMBL/GenBank/DDBJ whole genome shotgun (WGS) entry which is preliminary data.</text>
</comment>
<name>A0A8H3J9A8_9LECA</name>
<evidence type="ECO:0000256" key="2">
    <source>
        <dbReference type="ARBA" id="ARBA00022679"/>
    </source>
</evidence>
<dbReference type="PROSITE" id="PS51873">
    <property type="entry name" value="TRIAD"/>
    <property type="match status" value="1"/>
</dbReference>
<dbReference type="GO" id="GO:0000151">
    <property type="term" value="C:ubiquitin ligase complex"/>
    <property type="evidence" value="ECO:0007669"/>
    <property type="project" value="TreeGrafter"/>
</dbReference>
<protein>
    <recommendedName>
        <fullName evidence="9">RING-type domain-containing protein</fullName>
    </recommendedName>
</protein>
<keyword evidence="2" id="KW-0808">Transferase</keyword>
<reference evidence="10" key="1">
    <citation type="submission" date="2021-03" db="EMBL/GenBank/DDBJ databases">
        <authorList>
            <person name="Tagirdzhanova G."/>
        </authorList>
    </citation>
    <scope>NUCLEOTIDE SEQUENCE</scope>
</reference>
<evidence type="ECO:0000313" key="10">
    <source>
        <dbReference type="EMBL" id="CAF9943177.1"/>
    </source>
</evidence>
<dbReference type="AlphaFoldDB" id="A0A8H3J9A8"/>
<feature type="region of interest" description="Disordered" evidence="8">
    <location>
        <begin position="1"/>
        <end position="41"/>
    </location>
</feature>
<dbReference type="Pfam" id="PF01485">
    <property type="entry name" value="IBR"/>
    <property type="match status" value="1"/>
</dbReference>
<dbReference type="InterPro" id="IPR051628">
    <property type="entry name" value="LUBAC_E3_Ligases"/>
</dbReference>
<evidence type="ECO:0000256" key="7">
    <source>
        <dbReference type="ARBA" id="ARBA00022833"/>
    </source>
</evidence>
<sequence>MGHYQKEKNWTKKRVARLPTPQAQDPSNSNGPQTVSEEEPETVKVTDFSIFKHLESRDLLGAVVFYGPGAEVWSIEFPSDYSAVQISCFRLDCNFENIQTILNILGEIVPLSSIQIEPLSTTFPVVANVVTNDPNFARRLKSTVHMGLRFCPVPKISIKLLQVENGPEASGITLQTIPMSDDVGEEVAVKPLAEVGICQSQEDSQEGKQMQPDCVVCQTEAENQYQTLCGHWYCRACFEGQCRNINADDIPVRCLGDSGNCARAFEVPELRTALQDAAFERLLSKSFEIYVRTNYKTLRTCPTPDCQKLLYRTSTDGAAITCPACSARICTTCHAPSHSGVTCAAYQRAGTDEFASWKIWKDVRSCPRCGVPIEKDQGCRNMECTICEADFCWTCMEVVDTDYECRCVRESQVVVVQQRNYNATLDGDGLWGLRDDEGRIDISRLPVFRANDNGSWVPRTPWDIVDGGGEQGSARHIENVGWE</sequence>
<evidence type="ECO:0000256" key="1">
    <source>
        <dbReference type="ARBA" id="ARBA00004906"/>
    </source>
</evidence>
<feature type="domain" description="RING-type" evidence="9">
    <location>
        <begin position="210"/>
        <end position="411"/>
    </location>
</feature>
<keyword evidence="5" id="KW-0863">Zinc-finger</keyword>
<dbReference type="InterPro" id="IPR044066">
    <property type="entry name" value="TRIAD_supradom"/>
</dbReference>
<accession>A0A8H3J9A8</accession>
<dbReference type="GO" id="GO:0004842">
    <property type="term" value="F:ubiquitin-protein transferase activity"/>
    <property type="evidence" value="ECO:0007669"/>
    <property type="project" value="TreeGrafter"/>
</dbReference>